<dbReference type="Proteomes" id="UP000789366">
    <property type="component" value="Unassembled WGS sequence"/>
</dbReference>
<dbReference type="EMBL" id="CAJVPW010010504">
    <property type="protein sequence ID" value="CAG8616187.1"/>
    <property type="molecule type" value="Genomic_DNA"/>
</dbReference>
<organism evidence="1 2">
    <name type="scientific">Cetraspora pellucida</name>
    <dbReference type="NCBI Taxonomy" id="1433469"/>
    <lineage>
        <taxon>Eukaryota</taxon>
        <taxon>Fungi</taxon>
        <taxon>Fungi incertae sedis</taxon>
        <taxon>Mucoromycota</taxon>
        <taxon>Glomeromycotina</taxon>
        <taxon>Glomeromycetes</taxon>
        <taxon>Diversisporales</taxon>
        <taxon>Gigasporaceae</taxon>
        <taxon>Cetraspora</taxon>
    </lineage>
</organism>
<accession>A0ACA9MW07</accession>
<keyword evidence="2" id="KW-1185">Reference proteome</keyword>
<evidence type="ECO:0000313" key="2">
    <source>
        <dbReference type="Proteomes" id="UP000789366"/>
    </source>
</evidence>
<reference evidence="1" key="1">
    <citation type="submission" date="2021-06" db="EMBL/GenBank/DDBJ databases">
        <authorList>
            <person name="Kallberg Y."/>
            <person name="Tangrot J."/>
            <person name="Rosling A."/>
        </authorList>
    </citation>
    <scope>NUCLEOTIDE SEQUENCE</scope>
    <source>
        <strain evidence="1">28 12/20/2015</strain>
    </source>
</reference>
<evidence type="ECO:0000313" key="1">
    <source>
        <dbReference type="EMBL" id="CAG8616187.1"/>
    </source>
</evidence>
<proteinExistence type="predicted"/>
<protein>
    <submittedName>
        <fullName evidence="1">10335_t:CDS:1</fullName>
    </submittedName>
</protein>
<sequence>MAFDNNNSLGKDNTLDYFSEFINLKTLKINATSFSGSLKPLANLTKLERLEIGGTNIDSGLGFLPKSIECLYTDSESCPNPLSPAPKVSKIKEQLAPYEDINKNGNFEEVFRESSGSVSETKKIQFEQFAENDINYLIIDTPGIGDTKMSDSEVLDIIAGAVYQVKDGLSQVLFVIDGRFDKYEMATYNLLRSIIFDEGITNYTTVIRTNFEHFRKKERREEDIRLMKETTREKKLS</sequence>
<gene>
    <name evidence="1" type="ORF">SPELUC_LOCUS7691</name>
</gene>
<comment type="caution">
    <text evidence="1">The sequence shown here is derived from an EMBL/GenBank/DDBJ whole genome shotgun (WGS) entry which is preliminary data.</text>
</comment>
<name>A0ACA9MW07_9GLOM</name>